<evidence type="ECO:0000313" key="1">
    <source>
        <dbReference type="EMBL" id="CAL60623.1"/>
    </source>
</evidence>
<evidence type="ECO:0000313" key="2">
    <source>
        <dbReference type="Proteomes" id="UP000006697"/>
    </source>
</evidence>
<dbReference type="AlphaFoldDB" id="A4G286"/>
<reference evidence="1 2" key="1">
    <citation type="journal article" date="2007" name="PLoS Genet.">
        <title>A tale of two oxidation states: bacterial colonization of arsenic-rich environments.</title>
        <authorList>
            <person name="Muller D."/>
            <person name="Medigue C."/>
            <person name="Koechler S."/>
            <person name="Barbe V."/>
            <person name="Barakat M."/>
            <person name="Talla E."/>
            <person name="Bonnefoy V."/>
            <person name="Krin E."/>
            <person name="Arsene-Ploetze F."/>
            <person name="Carapito C."/>
            <person name="Chandler M."/>
            <person name="Cournoyer B."/>
            <person name="Cruveiller S."/>
            <person name="Dossat C."/>
            <person name="Duval S."/>
            <person name="Heymann M."/>
            <person name="Leize E."/>
            <person name="Lieutaud A."/>
            <person name="Lievremont D."/>
            <person name="Makita Y."/>
            <person name="Mangenot S."/>
            <person name="Nitschke W."/>
            <person name="Ortet P."/>
            <person name="Perdrial N."/>
            <person name="Schoepp B."/>
            <person name="Siguier N."/>
            <person name="Simeonova D.D."/>
            <person name="Rouy Z."/>
            <person name="Segurens B."/>
            <person name="Turlin E."/>
            <person name="Vallenet D."/>
            <person name="Van Dorsselaer A."/>
            <person name="Weiss S."/>
            <person name="Weissenbach J."/>
            <person name="Lett M.C."/>
            <person name="Danchin A."/>
            <person name="Bertin P.N."/>
        </authorList>
    </citation>
    <scope>NUCLEOTIDE SEQUENCE [LARGE SCALE GENOMIC DNA]</scope>
    <source>
        <strain evidence="2">ULPAs1</strain>
    </source>
</reference>
<sequence>MKHKSTPLNITAAVEEFAIAHGAYFVENEGWFVDGEVPIELEEFVIQEQRIRDYVAESQEKINFEPAVAAKKTAPYSP</sequence>
<name>A4G286_HERAR</name>
<organism evidence="1 2">
    <name type="scientific">Herminiimonas arsenicoxydans</name>
    <dbReference type="NCBI Taxonomy" id="204773"/>
    <lineage>
        <taxon>Bacteria</taxon>
        <taxon>Pseudomonadati</taxon>
        <taxon>Pseudomonadota</taxon>
        <taxon>Betaproteobacteria</taxon>
        <taxon>Burkholderiales</taxon>
        <taxon>Oxalobacteraceae</taxon>
        <taxon>Herminiimonas</taxon>
    </lineage>
</organism>
<dbReference type="EMBL" id="CU207211">
    <property type="protein sequence ID" value="CAL60623.1"/>
    <property type="molecule type" value="Genomic_DNA"/>
</dbReference>
<proteinExistence type="predicted"/>
<gene>
    <name evidence="1" type="ordered locus">HEAR0402</name>
</gene>
<dbReference type="HOGENOM" id="CLU_2617167_0_0_4"/>
<dbReference type="KEGG" id="har:HEAR0402"/>
<protein>
    <submittedName>
        <fullName evidence="1">Uncharacterized protein</fullName>
    </submittedName>
</protein>
<keyword evidence="2" id="KW-1185">Reference proteome</keyword>
<accession>A4G286</accession>
<dbReference type="Proteomes" id="UP000006697">
    <property type="component" value="Chromosome"/>
</dbReference>